<evidence type="ECO:0000256" key="2">
    <source>
        <dbReference type="ARBA" id="ARBA00009152"/>
    </source>
</evidence>
<dbReference type="UniPathway" id="UPA00031">
    <property type="reaction ID" value="UER00013"/>
</dbReference>
<dbReference type="EC" id="3.1.3.15" evidence="3 8"/>
<dbReference type="InterPro" id="IPR010140">
    <property type="entry name" value="Histidinol_P_phosphatase_HisJ"/>
</dbReference>
<name>G3B588_CANTC</name>
<organism evidence="11">
    <name type="scientific">Candida tenuis (strain ATCC 10573 / BCRC 21748 / CBS 615 / JCM 9827 / NBRC 10315 / NRRL Y-1498 / VKM Y-70)</name>
    <name type="common">Yeast</name>
    <name type="synonym">Yamadazyma tenuis</name>
    <dbReference type="NCBI Taxonomy" id="590646"/>
    <lineage>
        <taxon>Eukaryota</taxon>
        <taxon>Fungi</taxon>
        <taxon>Dikarya</taxon>
        <taxon>Ascomycota</taxon>
        <taxon>Saccharomycotina</taxon>
        <taxon>Pichiomycetes</taxon>
        <taxon>Debaryomycetaceae</taxon>
        <taxon>Yamadazyma</taxon>
    </lineage>
</organism>
<dbReference type="Pfam" id="PF02811">
    <property type="entry name" value="PHP"/>
    <property type="match status" value="1"/>
</dbReference>
<comment type="catalytic activity">
    <reaction evidence="7 8">
        <text>L-histidinol phosphate + H2O = L-histidinol + phosphate</text>
        <dbReference type="Rhea" id="RHEA:14465"/>
        <dbReference type="ChEBI" id="CHEBI:15377"/>
        <dbReference type="ChEBI" id="CHEBI:43474"/>
        <dbReference type="ChEBI" id="CHEBI:57699"/>
        <dbReference type="ChEBI" id="CHEBI:57980"/>
        <dbReference type="EC" id="3.1.3.15"/>
    </reaction>
</comment>
<evidence type="ECO:0000256" key="8">
    <source>
        <dbReference type="RuleBase" id="RU366003"/>
    </source>
</evidence>
<dbReference type="NCBIfam" id="TIGR01856">
    <property type="entry name" value="hisJ_fam"/>
    <property type="match status" value="1"/>
</dbReference>
<dbReference type="CDD" id="cd12110">
    <property type="entry name" value="PHP_HisPPase_Hisj_like"/>
    <property type="match status" value="1"/>
</dbReference>
<dbReference type="OrthoDB" id="1350766at2759"/>
<evidence type="ECO:0000313" key="10">
    <source>
        <dbReference type="EMBL" id="EGV63163.1"/>
    </source>
</evidence>
<dbReference type="eggNOG" id="ENOG502RXUQ">
    <property type="taxonomic scope" value="Eukaryota"/>
</dbReference>
<proteinExistence type="inferred from homology"/>
<dbReference type="RefSeq" id="XP_006686956.1">
    <property type="nucleotide sequence ID" value="XM_006686893.1"/>
</dbReference>
<dbReference type="GO" id="GO:0004401">
    <property type="term" value="F:histidinol-phosphatase activity"/>
    <property type="evidence" value="ECO:0007669"/>
    <property type="project" value="UniProtKB-UniRule"/>
</dbReference>
<evidence type="ECO:0000256" key="6">
    <source>
        <dbReference type="ARBA" id="ARBA00023102"/>
    </source>
</evidence>
<dbReference type="PANTHER" id="PTHR21039">
    <property type="entry name" value="HISTIDINOL PHOSPHATASE-RELATED"/>
    <property type="match status" value="1"/>
</dbReference>
<feature type="domain" description="PHP" evidence="9">
    <location>
        <begin position="4"/>
        <end position="224"/>
    </location>
</feature>
<keyword evidence="6 8" id="KW-0368">Histidine biosynthesis</keyword>
<dbReference type="InterPro" id="IPR016195">
    <property type="entry name" value="Pol/histidinol_Pase-like"/>
</dbReference>
<evidence type="ECO:0000256" key="4">
    <source>
        <dbReference type="ARBA" id="ARBA00022605"/>
    </source>
</evidence>
<accession>G3B588</accession>
<dbReference type="PANTHER" id="PTHR21039:SF0">
    <property type="entry name" value="HISTIDINOL-PHOSPHATASE"/>
    <property type="match status" value="1"/>
</dbReference>
<keyword evidence="4 8" id="KW-0028">Amino-acid biosynthesis</keyword>
<protein>
    <recommendedName>
        <fullName evidence="3 8">Histidinol-phosphatase</fullName>
        <shortName evidence="8">HolPase</shortName>
        <ecNumber evidence="3 8">3.1.3.15</ecNumber>
    </recommendedName>
</protein>
<dbReference type="EMBL" id="GL996524">
    <property type="protein sequence ID" value="EGV63163.1"/>
    <property type="molecule type" value="Genomic_DNA"/>
</dbReference>
<dbReference type="HOGENOM" id="CLU_054611_0_0_1"/>
<dbReference type="Proteomes" id="UP000000707">
    <property type="component" value="Unassembled WGS sequence"/>
</dbReference>
<dbReference type="AlphaFoldDB" id="G3B588"/>
<dbReference type="InterPro" id="IPR004013">
    <property type="entry name" value="PHP_dom"/>
</dbReference>
<dbReference type="SUPFAM" id="SSF89550">
    <property type="entry name" value="PHP domain-like"/>
    <property type="match status" value="1"/>
</dbReference>
<evidence type="ECO:0000256" key="3">
    <source>
        <dbReference type="ARBA" id="ARBA00013085"/>
    </source>
</evidence>
<evidence type="ECO:0000256" key="7">
    <source>
        <dbReference type="ARBA" id="ARBA00049158"/>
    </source>
</evidence>
<comment type="pathway">
    <text evidence="1 8">Amino-acid biosynthesis; L-histidine biosynthesis; L-histidine from 5-phospho-alpha-D-ribose 1-diphosphate: step 8/9.</text>
</comment>
<keyword evidence="5 8" id="KW-0378">Hydrolase</keyword>
<dbReference type="STRING" id="590646.G3B588"/>
<evidence type="ECO:0000313" key="11">
    <source>
        <dbReference type="Proteomes" id="UP000000707"/>
    </source>
</evidence>
<keyword evidence="11" id="KW-1185">Reference proteome</keyword>
<evidence type="ECO:0000256" key="1">
    <source>
        <dbReference type="ARBA" id="ARBA00004970"/>
    </source>
</evidence>
<dbReference type="GO" id="GO:0000105">
    <property type="term" value="P:L-histidine biosynthetic process"/>
    <property type="evidence" value="ECO:0007669"/>
    <property type="project" value="UniProtKB-UniRule"/>
</dbReference>
<dbReference type="KEGG" id="cten:18250762"/>
<dbReference type="Gene3D" id="3.20.20.140">
    <property type="entry name" value="Metal-dependent hydrolases"/>
    <property type="match status" value="1"/>
</dbReference>
<dbReference type="GO" id="GO:0005737">
    <property type="term" value="C:cytoplasm"/>
    <property type="evidence" value="ECO:0007669"/>
    <property type="project" value="TreeGrafter"/>
</dbReference>
<reference evidence="10 11" key="1">
    <citation type="journal article" date="2011" name="Proc. Natl. Acad. Sci. U.S.A.">
        <title>Comparative genomics of xylose-fermenting fungi for enhanced biofuel production.</title>
        <authorList>
            <person name="Wohlbach D.J."/>
            <person name="Kuo A."/>
            <person name="Sato T.K."/>
            <person name="Potts K.M."/>
            <person name="Salamov A.A."/>
            <person name="LaButti K.M."/>
            <person name="Sun H."/>
            <person name="Clum A."/>
            <person name="Pangilinan J.L."/>
            <person name="Lindquist E.A."/>
            <person name="Lucas S."/>
            <person name="Lapidus A."/>
            <person name="Jin M."/>
            <person name="Gunawan C."/>
            <person name="Balan V."/>
            <person name="Dale B.E."/>
            <person name="Jeffries T.W."/>
            <person name="Zinkel R."/>
            <person name="Barry K.W."/>
            <person name="Grigoriev I.V."/>
            <person name="Gasch A.P."/>
        </authorList>
    </citation>
    <scope>NUCLEOTIDE SEQUENCE [LARGE SCALE GENOMIC DNA]</scope>
    <source>
        <strain evidence="11">ATCC 10573 / BCRC 21748 / CBS 615 / JCM 9827 / NBRC 10315 / NRRL Y-1498 / VKM Y-70</strain>
    </source>
</reference>
<evidence type="ECO:0000259" key="9">
    <source>
        <dbReference type="Pfam" id="PF02811"/>
    </source>
</evidence>
<gene>
    <name evidence="10" type="ORF">CANTEDRAFT_98334</name>
</gene>
<evidence type="ECO:0000256" key="5">
    <source>
        <dbReference type="ARBA" id="ARBA00022801"/>
    </source>
</evidence>
<sequence>MHSHHSHSGSYVSHAVDDLDSVVAKAYVMGFTQFCLTEHMPRFDSKYMYPEEIVKGYDCKTLNTIFEQYETHARRLQLEYKDKMMILVGFEVEGADLDHIEHAVKLKSRFDMIVGSVHHALGEPIDFDEDLWRKARDHTDSKTSRELYKRYYEMQHTMIDKLKPDVVGHFDLISLFQPQDDVDPTTGKNVMNIDMETDWPEVWAQIVKNIELAASYGGLFELNSAAIRKGWATPYPKPVIAHAILDHGGRFCLSDDSHGMKQIGLNYHKVLEYVKELQLKEVYYLVREDHHTVVCSISTQELEKSPFWDQYKN</sequence>
<dbReference type="GeneID" id="18250762"/>
<comment type="similarity">
    <text evidence="2 8">Belongs to the PHP hydrolase family. HisK subfamily.</text>
</comment>